<dbReference type="WBParaSite" id="Hba_00857">
    <property type="protein sequence ID" value="Hba_00857"/>
    <property type="gene ID" value="Hba_00857"/>
</dbReference>
<name>A0A1I7W883_HETBA</name>
<dbReference type="AlphaFoldDB" id="A0A1I7W883"/>
<keyword evidence="1" id="KW-0472">Membrane</keyword>
<accession>A0A1I7W883</accession>
<dbReference type="Proteomes" id="UP000095283">
    <property type="component" value="Unplaced"/>
</dbReference>
<keyword evidence="2" id="KW-1185">Reference proteome</keyword>
<keyword evidence="1" id="KW-0812">Transmembrane</keyword>
<organism evidence="2 3">
    <name type="scientific">Heterorhabditis bacteriophora</name>
    <name type="common">Entomopathogenic nematode worm</name>
    <dbReference type="NCBI Taxonomy" id="37862"/>
    <lineage>
        <taxon>Eukaryota</taxon>
        <taxon>Metazoa</taxon>
        <taxon>Ecdysozoa</taxon>
        <taxon>Nematoda</taxon>
        <taxon>Chromadorea</taxon>
        <taxon>Rhabditida</taxon>
        <taxon>Rhabditina</taxon>
        <taxon>Rhabditomorpha</taxon>
        <taxon>Strongyloidea</taxon>
        <taxon>Heterorhabditidae</taxon>
        <taxon>Heterorhabditis</taxon>
    </lineage>
</organism>
<sequence>MLSFVAVLTVVVYMIYELLYKHLFVIVTSGTKHISLDNYKICMAFMACHYTLCYTDDEYFDHAGK</sequence>
<keyword evidence="1" id="KW-1133">Transmembrane helix</keyword>
<protein>
    <submittedName>
        <fullName evidence="3">Secreted protein</fullName>
    </submittedName>
</protein>
<reference evidence="3" key="1">
    <citation type="submission" date="2016-11" db="UniProtKB">
        <authorList>
            <consortium name="WormBaseParasite"/>
        </authorList>
    </citation>
    <scope>IDENTIFICATION</scope>
</reference>
<feature type="transmembrane region" description="Helical" evidence="1">
    <location>
        <begin position="6"/>
        <end position="27"/>
    </location>
</feature>
<evidence type="ECO:0000313" key="2">
    <source>
        <dbReference type="Proteomes" id="UP000095283"/>
    </source>
</evidence>
<proteinExistence type="predicted"/>
<evidence type="ECO:0000313" key="3">
    <source>
        <dbReference type="WBParaSite" id="Hba_00857"/>
    </source>
</evidence>
<evidence type="ECO:0000256" key="1">
    <source>
        <dbReference type="SAM" id="Phobius"/>
    </source>
</evidence>